<sequence>MSQPDYEIYKLGDWELQSGEKIPDAHIAFKTFGDRKLPAIVYPTWFSGTIADNTWLIGEDMTLNPRKYFIIITAMFGNGQSSSPSNQARSRPFPTVTFYDNVRAQHELVTKHFGISHLRAVVGWSMGGAQTYQWATQYPDFMDIAVPFCGSAKTSLHNLVFIEGVKASLLAVKNVCSAGPGKDRLQESSDEVLSWSDRDREVGLKAMGRVYAGWGFSQAFYRHKLYETELGYKNLEDFLQGHWEKWACSKDPENMLVMMQTWQLGDVSQQAPFDGDFKKAMASIKAKTLVLPCKTDLYFPPEDSEYEVACMTPGVGKLEIFPSIWGHWAGGPGDSKKDVAWLDKQMGEFFAANPQRNV</sequence>
<gene>
    <name evidence="4" type="ORF">PDE_00448</name>
</gene>
<feature type="active site" description="Nucleophile" evidence="2">
    <location>
        <position position="125"/>
    </location>
</feature>
<comment type="similarity">
    <text evidence="1">Belongs to the AB hydrolase superfamily. MetX family.</text>
</comment>
<dbReference type="EMBL" id="KB644408">
    <property type="protein sequence ID" value="EPS25515.1"/>
    <property type="molecule type" value="Genomic_DNA"/>
</dbReference>
<dbReference type="NCBIfam" id="NF005757">
    <property type="entry name" value="PRK07581.1"/>
    <property type="match status" value="1"/>
</dbReference>
<dbReference type="SUPFAM" id="SSF53474">
    <property type="entry name" value="alpha/beta-Hydrolases"/>
    <property type="match status" value="1"/>
</dbReference>
<dbReference type="GO" id="GO:0016747">
    <property type="term" value="F:acyltransferase activity, transferring groups other than amino-acyl groups"/>
    <property type="evidence" value="ECO:0007669"/>
    <property type="project" value="InterPro"/>
</dbReference>
<dbReference type="InterPro" id="IPR000073">
    <property type="entry name" value="AB_hydrolase_1"/>
</dbReference>
<dbReference type="HOGENOM" id="CLU_028760_2_0_1"/>
<keyword evidence="5" id="KW-1185">Reference proteome</keyword>
<name>S7Z4R9_PENO1</name>
<accession>S7Z4R9</accession>
<dbReference type="PIRSF" id="PIRSF000443">
    <property type="entry name" value="Homoser_Ac_trans"/>
    <property type="match status" value="1"/>
</dbReference>
<feature type="domain" description="AB hydrolase-1" evidence="3">
    <location>
        <begin position="63"/>
        <end position="158"/>
    </location>
</feature>
<dbReference type="GO" id="GO:0072330">
    <property type="term" value="P:monocarboxylic acid biosynthetic process"/>
    <property type="evidence" value="ECO:0007669"/>
    <property type="project" value="UniProtKB-ARBA"/>
</dbReference>
<dbReference type="AlphaFoldDB" id="S7Z4R9"/>
<dbReference type="PANTHER" id="PTHR32268:SF15">
    <property type="entry name" value="HOMOSERINE ACETYLTRANSFERASE FAMILY PROTEIN (AFU_ORTHOLOGUE AFUA_1G15350)"/>
    <property type="match status" value="1"/>
</dbReference>
<dbReference type="Proteomes" id="UP000019376">
    <property type="component" value="Unassembled WGS sequence"/>
</dbReference>
<organism evidence="4 5">
    <name type="scientific">Penicillium oxalicum (strain 114-2 / CGMCC 5302)</name>
    <name type="common">Penicillium decumbens</name>
    <dbReference type="NCBI Taxonomy" id="933388"/>
    <lineage>
        <taxon>Eukaryota</taxon>
        <taxon>Fungi</taxon>
        <taxon>Dikarya</taxon>
        <taxon>Ascomycota</taxon>
        <taxon>Pezizomycotina</taxon>
        <taxon>Eurotiomycetes</taxon>
        <taxon>Eurotiomycetidae</taxon>
        <taxon>Eurotiales</taxon>
        <taxon>Aspergillaceae</taxon>
        <taxon>Penicillium</taxon>
    </lineage>
</organism>
<dbReference type="OrthoDB" id="9972683at2759"/>
<dbReference type="PANTHER" id="PTHR32268">
    <property type="entry name" value="HOMOSERINE O-ACETYLTRANSFERASE"/>
    <property type="match status" value="1"/>
</dbReference>
<evidence type="ECO:0000313" key="4">
    <source>
        <dbReference type="EMBL" id="EPS25515.1"/>
    </source>
</evidence>
<dbReference type="InterPro" id="IPR008220">
    <property type="entry name" value="HAT_MetX-like"/>
</dbReference>
<dbReference type="eggNOG" id="ENOG502QVPA">
    <property type="taxonomic scope" value="Eukaryota"/>
</dbReference>
<dbReference type="Pfam" id="PF00561">
    <property type="entry name" value="Abhydrolase_1"/>
    <property type="match status" value="1"/>
</dbReference>
<proteinExistence type="inferred from homology"/>
<protein>
    <recommendedName>
        <fullName evidence="3">AB hydrolase-1 domain-containing protein</fullName>
    </recommendedName>
</protein>
<dbReference type="Gene3D" id="3.40.50.1820">
    <property type="entry name" value="alpha/beta hydrolase"/>
    <property type="match status" value="1"/>
</dbReference>
<dbReference type="PhylomeDB" id="S7Z4R9"/>
<dbReference type="InterPro" id="IPR029058">
    <property type="entry name" value="AB_hydrolase_fold"/>
</dbReference>
<evidence type="ECO:0000256" key="2">
    <source>
        <dbReference type="PIRSR" id="PIRSR000443-1"/>
    </source>
</evidence>
<feature type="active site" evidence="2">
    <location>
        <position position="327"/>
    </location>
</feature>
<evidence type="ECO:0000256" key="1">
    <source>
        <dbReference type="ARBA" id="ARBA00006886"/>
    </source>
</evidence>
<reference evidence="4 5" key="1">
    <citation type="journal article" date="2013" name="PLoS ONE">
        <title>Genomic and secretomic analyses reveal unique features of the lignocellulolytic enzyme system of Penicillium decumbens.</title>
        <authorList>
            <person name="Liu G."/>
            <person name="Zhang L."/>
            <person name="Wei X."/>
            <person name="Zou G."/>
            <person name="Qin Y."/>
            <person name="Ma L."/>
            <person name="Li J."/>
            <person name="Zheng H."/>
            <person name="Wang S."/>
            <person name="Wang C."/>
            <person name="Xun L."/>
            <person name="Zhao G.-P."/>
            <person name="Zhou Z."/>
            <person name="Qu Y."/>
        </authorList>
    </citation>
    <scope>NUCLEOTIDE SEQUENCE [LARGE SCALE GENOMIC DNA]</scope>
    <source>
        <strain evidence="5">114-2 / CGMCC 5302</strain>
    </source>
</reference>
<feature type="active site" evidence="2">
    <location>
        <position position="296"/>
    </location>
</feature>
<dbReference type="GO" id="GO:0017000">
    <property type="term" value="P:antibiotic biosynthetic process"/>
    <property type="evidence" value="ECO:0007669"/>
    <property type="project" value="UniProtKB-ARBA"/>
</dbReference>
<dbReference type="STRING" id="933388.S7Z4R9"/>
<evidence type="ECO:0000259" key="3">
    <source>
        <dbReference type="Pfam" id="PF00561"/>
    </source>
</evidence>
<evidence type="ECO:0000313" key="5">
    <source>
        <dbReference type="Proteomes" id="UP000019376"/>
    </source>
</evidence>